<protein>
    <submittedName>
        <fullName evidence="2">Uncharacterized protein</fullName>
    </submittedName>
</protein>
<feature type="region of interest" description="Disordered" evidence="1">
    <location>
        <begin position="1"/>
        <end position="36"/>
    </location>
</feature>
<dbReference type="Proteomes" id="UP000742024">
    <property type="component" value="Unassembled WGS sequence"/>
</dbReference>
<dbReference type="EMBL" id="SRPR01000065">
    <property type="protein sequence ID" value="KAG5962564.1"/>
    <property type="molecule type" value="Genomic_DNA"/>
</dbReference>
<reference evidence="2 3" key="1">
    <citation type="journal article" date="2020" name="bioRxiv">
        <title>Whole genome comparisons of ergot fungi reveals the divergence and evolution of species within the genus Claviceps are the result of varying mechanisms driving genome evolution and host range expansion.</title>
        <authorList>
            <person name="Wyka S.A."/>
            <person name="Mondo S.J."/>
            <person name="Liu M."/>
            <person name="Dettman J."/>
            <person name="Nalam V."/>
            <person name="Broders K.D."/>
        </authorList>
    </citation>
    <scope>NUCLEOTIDE SEQUENCE [LARGE SCALE GENOMIC DNA]</scope>
    <source>
        <strain evidence="2 3">LM583</strain>
    </source>
</reference>
<keyword evidence="3" id="KW-1185">Reference proteome</keyword>
<organism evidence="2 3">
    <name type="scientific">Claviceps arundinis</name>
    <dbReference type="NCBI Taxonomy" id="1623583"/>
    <lineage>
        <taxon>Eukaryota</taxon>
        <taxon>Fungi</taxon>
        <taxon>Dikarya</taxon>
        <taxon>Ascomycota</taxon>
        <taxon>Pezizomycotina</taxon>
        <taxon>Sordariomycetes</taxon>
        <taxon>Hypocreomycetidae</taxon>
        <taxon>Hypocreales</taxon>
        <taxon>Clavicipitaceae</taxon>
        <taxon>Claviceps</taxon>
    </lineage>
</organism>
<evidence type="ECO:0000256" key="1">
    <source>
        <dbReference type="SAM" id="MobiDB-lite"/>
    </source>
</evidence>
<evidence type="ECO:0000313" key="3">
    <source>
        <dbReference type="Proteomes" id="UP000742024"/>
    </source>
</evidence>
<name>A0ABQ7PG20_9HYPO</name>
<feature type="compositionally biased region" description="Polar residues" evidence="1">
    <location>
        <begin position="1"/>
        <end position="12"/>
    </location>
</feature>
<accession>A0ABQ7PG20</accession>
<gene>
    <name evidence="2" type="ORF">E4U57_006941</name>
</gene>
<comment type="caution">
    <text evidence="2">The sequence shown here is derived from an EMBL/GenBank/DDBJ whole genome shotgun (WGS) entry which is preliminary data.</text>
</comment>
<proteinExistence type="predicted"/>
<sequence>MARRNTSPTQDDAGQEEPDTARPYRNSDQNMLSDERPSMVALPTLLLHMCDKESMQVSSGLCWYLWVDAFDTSSAIRPTEPTSDTKGECTWELDGTVCFGSS</sequence>
<evidence type="ECO:0000313" key="2">
    <source>
        <dbReference type="EMBL" id="KAG5962564.1"/>
    </source>
</evidence>